<keyword evidence="1" id="KW-0732">Signal</keyword>
<dbReference type="AlphaFoldDB" id="A0A411PHC5"/>
<dbReference type="Gene3D" id="3.40.30.10">
    <property type="entry name" value="Glutaredoxin"/>
    <property type="match status" value="1"/>
</dbReference>
<dbReference type="InterPro" id="IPR036249">
    <property type="entry name" value="Thioredoxin-like_sf"/>
</dbReference>
<evidence type="ECO:0000313" key="3">
    <source>
        <dbReference type="EMBL" id="QBF82898.1"/>
    </source>
</evidence>
<dbReference type="InterPro" id="IPR013766">
    <property type="entry name" value="Thioredoxin_domain"/>
</dbReference>
<reference evidence="3 4" key="1">
    <citation type="submission" date="2019-02" db="EMBL/GenBank/DDBJ databases">
        <title>Shewanella sp. D4-2 isolated from Dokdo Island.</title>
        <authorList>
            <person name="Baek K."/>
        </authorList>
    </citation>
    <scope>NUCLEOTIDE SEQUENCE [LARGE SCALE GENOMIC DNA]</scope>
    <source>
        <strain evidence="3 4">D4-2</strain>
    </source>
</reference>
<organism evidence="3 4">
    <name type="scientific">Shewanella maritima</name>
    <dbReference type="NCBI Taxonomy" id="2520507"/>
    <lineage>
        <taxon>Bacteria</taxon>
        <taxon>Pseudomonadati</taxon>
        <taxon>Pseudomonadota</taxon>
        <taxon>Gammaproteobacteria</taxon>
        <taxon>Alteromonadales</taxon>
        <taxon>Shewanellaceae</taxon>
        <taxon>Shewanella</taxon>
    </lineage>
</organism>
<accession>A0A411PHC5</accession>
<dbReference type="KEGG" id="smai:EXU30_09450"/>
<feature type="chain" id="PRO_5019544169" description="Thioredoxin domain-containing protein" evidence="1">
    <location>
        <begin position="23"/>
        <end position="163"/>
    </location>
</feature>
<proteinExistence type="predicted"/>
<protein>
    <recommendedName>
        <fullName evidence="2">Thioredoxin domain-containing protein</fullName>
    </recommendedName>
</protein>
<dbReference type="Proteomes" id="UP000291106">
    <property type="component" value="Chromosome"/>
</dbReference>
<feature type="domain" description="Thioredoxin" evidence="2">
    <location>
        <begin position="11"/>
        <end position="158"/>
    </location>
</feature>
<feature type="signal peptide" evidence="1">
    <location>
        <begin position="1"/>
        <end position="22"/>
    </location>
</feature>
<dbReference type="Pfam" id="PF13098">
    <property type="entry name" value="Thioredoxin_2"/>
    <property type="match status" value="1"/>
</dbReference>
<evidence type="ECO:0000259" key="2">
    <source>
        <dbReference type="PROSITE" id="PS51352"/>
    </source>
</evidence>
<keyword evidence="4" id="KW-1185">Reference proteome</keyword>
<evidence type="ECO:0000313" key="4">
    <source>
        <dbReference type="Proteomes" id="UP000291106"/>
    </source>
</evidence>
<sequence>MLKLSFNGLLLLAALAASNTWAQSLSVTQIELKDLRGSSSAVSYDNSKPTVLMFFQPDCRWCKKQGKVMAKLLEQCGNKIHFNLVGDKGSRTKLKRELRHFADALPAQQNSKLFARKSGGVIGYPTTLVLDTNGEVLAKKRGAIEEAKLIKLASQLSDGECEL</sequence>
<gene>
    <name evidence="3" type="ORF">EXU30_09450</name>
</gene>
<name>A0A411PHC5_9GAMM</name>
<evidence type="ECO:0000256" key="1">
    <source>
        <dbReference type="SAM" id="SignalP"/>
    </source>
</evidence>
<dbReference type="InterPro" id="IPR012336">
    <property type="entry name" value="Thioredoxin-like_fold"/>
</dbReference>
<dbReference type="OrthoDB" id="5732341at2"/>
<dbReference type="SUPFAM" id="SSF52833">
    <property type="entry name" value="Thioredoxin-like"/>
    <property type="match status" value="1"/>
</dbReference>
<dbReference type="EMBL" id="CP036200">
    <property type="protein sequence ID" value="QBF82898.1"/>
    <property type="molecule type" value="Genomic_DNA"/>
</dbReference>
<dbReference type="PROSITE" id="PS51352">
    <property type="entry name" value="THIOREDOXIN_2"/>
    <property type="match status" value="1"/>
</dbReference>